<protein>
    <submittedName>
        <fullName evidence="1">Uncharacterized protein</fullName>
    </submittedName>
</protein>
<keyword evidence="2" id="KW-1185">Reference proteome</keyword>
<evidence type="ECO:0000313" key="1">
    <source>
        <dbReference type="EMBL" id="CAK7340158.1"/>
    </source>
</evidence>
<accession>A0AAV1RVR9</accession>
<dbReference type="Proteomes" id="UP001314170">
    <property type="component" value="Unassembled WGS sequence"/>
</dbReference>
<dbReference type="AlphaFoldDB" id="A0AAV1RVR9"/>
<name>A0AAV1RVR9_9ROSI</name>
<evidence type="ECO:0000313" key="2">
    <source>
        <dbReference type="Proteomes" id="UP001314170"/>
    </source>
</evidence>
<organism evidence="1 2">
    <name type="scientific">Dovyalis caffra</name>
    <dbReference type="NCBI Taxonomy" id="77055"/>
    <lineage>
        <taxon>Eukaryota</taxon>
        <taxon>Viridiplantae</taxon>
        <taxon>Streptophyta</taxon>
        <taxon>Embryophyta</taxon>
        <taxon>Tracheophyta</taxon>
        <taxon>Spermatophyta</taxon>
        <taxon>Magnoliopsida</taxon>
        <taxon>eudicotyledons</taxon>
        <taxon>Gunneridae</taxon>
        <taxon>Pentapetalae</taxon>
        <taxon>rosids</taxon>
        <taxon>fabids</taxon>
        <taxon>Malpighiales</taxon>
        <taxon>Salicaceae</taxon>
        <taxon>Flacourtieae</taxon>
        <taxon>Dovyalis</taxon>
    </lineage>
</organism>
<dbReference type="EMBL" id="CAWUPB010001159">
    <property type="protein sequence ID" value="CAK7340158.1"/>
    <property type="molecule type" value="Genomic_DNA"/>
</dbReference>
<reference evidence="1 2" key="1">
    <citation type="submission" date="2024-01" db="EMBL/GenBank/DDBJ databases">
        <authorList>
            <person name="Waweru B."/>
        </authorList>
    </citation>
    <scope>NUCLEOTIDE SEQUENCE [LARGE SCALE GENOMIC DNA]</scope>
</reference>
<sequence>MVVEGAHTSGGRAGRPWCARWRIVGEAVAVVGGATSPYGVVAGGTAAWPRRCMPGRGRLGCPVEVLLRVRAAGVAEGVGLVRLRETTKGCKVCLCVEELWAW</sequence>
<proteinExistence type="predicted"/>
<gene>
    <name evidence="1" type="ORF">DCAF_LOCUS15239</name>
</gene>
<comment type="caution">
    <text evidence="1">The sequence shown here is derived from an EMBL/GenBank/DDBJ whole genome shotgun (WGS) entry which is preliminary data.</text>
</comment>